<protein>
    <recommendedName>
        <fullName evidence="1">Cgl0159-like domain-containing protein</fullName>
    </recommendedName>
</protein>
<dbReference type="EMBL" id="RKHG01000001">
    <property type="protein sequence ID" value="ROR54661.1"/>
    <property type="molecule type" value="Genomic_DNA"/>
</dbReference>
<evidence type="ECO:0000259" key="1">
    <source>
        <dbReference type="Pfam" id="PF22649"/>
    </source>
</evidence>
<dbReference type="Proteomes" id="UP000275749">
    <property type="component" value="Unassembled WGS sequence"/>
</dbReference>
<dbReference type="InterPro" id="IPR013785">
    <property type="entry name" value="Aldolase_TIM"/>
</dbReference>
<dbReference type="Gene3D" id="3.20.20.70">
    <property type="entry name" value="Aldolase class I"/>
    <property type="match status" value="1"/>
</dbReference>
<dbReference type="Pfam" id="PF22649">
    <property type="entry name" value="Cgl0159"/>
    <property type="match status" value="1"/>
</dbReference>
<name>A0A3N1ZUY4_9ACTN</name>
<dbReference type="AlphaFoldDB" id="A0A3N1ZUY4"/>
<accession>A0A3N1ZUY4</accession>
<organism evidence="2 3">
    <name type="scientific">Luteococcus japonicus</name>
    <dbReference type="NCBI Taxonomy" id="33984"/>
    <lineage>
        <taxon>Bacteria</taxon>
        <taxon>Bacillati</taxon>
        <taxon>Actinomycetota</taxon>
        <taxon>Actinomycetes</taxon>
        <taxon>Propionibacteriales</taxon>
        <taxon>Propionibacteriaceae</taxon>
        <taxon>Luteococcus</taxon>
    </lineage>
</organism>
<sequence length="294" mass="31307">MLKGRAMSLVERIVEIRAQDPHRIARVLAERPRGTMPADGGKLMIIACDHPARGALVVGRDETAMADREELLGRCVEALGRPGVHGFLGTADLVEDLALLGALDGKLVYGSMNRGGLMGAKFEMDDRFTGYDARGVKESGLDGGKMLMRINYADPASVATMESCARAVDELAELELMAMVEPFVSTWMAGHISNDLTPYAVMRSIAIASGLGRTSAHTWLKLPAVADMERVMAATTLPALILGGEVKKDNDESLALWQKALAIPTVRGLVIGRSLLFPPSGDVAAAVDEAVGLL</sequence>
<evidence type="ECO:0000313" key="3">
    <source>
        <dbReference type="Proteomes" id="UP000275749"/>
    </source>
</evidence>
<comment type="caution">
    <text evidence="2">The sequence shown here is derived from an EMBL/GenBank/DDBJ whole genome shotgun (WGS) entry which is preliminary data.</text>
</comment>
<reference evidence="2 3" key="1">
    <citation type="submission" date="2018-11" db="EMBL/GenBank/DDBJ databases">
        <title>Sequencing the genomes of 1000 actinobacteria strains.</title>
        <authorList>
            <person name="Klenk H.-P."/>
        </authorList>
    </citation>
    <scope>NUCLEOTIDE SEQUENCE [LARGE SCALE GENOMIC DNA]</scope>
    <source>
        <strain evidence="2 3">DSM 10546</strain>
    </source>
</reference>
<proteinExistence type="predicted"/>
<evidence type="ECO:0000313" key="2">
    <source>
        <dbReference type="EMBL" id="ROR54661.1"/>
    </source>
</evidence>
<gene>
    <name evidence="2" type="ORF">EDD41_1887</name>
</gene>
<dbReference type="InterPro" id="IPR054574">
    <property type="entry name" value="Cgl0159_dom"/>
</dbReference>
<dbReference type="SUPFAM" id="SSF51569">
    <property type="entry name" value="Aldolase"/>
    <property type="match status" value="1"/>
</dbReference>
<feature type="domain" description="Cgl0159-like" evidence="1">
    <location>
        <begin position="41"/>
        <end position="291"/>
    </location>
</feature>